<accession>A0AA39Y6X3</accession>
<name>A0AA39Y6X3_9PEZI</name>
<dbReference type="AlphaFoldDB" id="A0AA39Y6X3"/>
<protein>
    <submittedName>
        <fullName evidence="2">Uncharacterized protein</fullName>
    </submittedName>
</protein>
<reference evidence="2" key="1">
    <citation type="submission" date="2023-06" db="EMBL/GenBank/DDBJ databases">
        <title>Genome-scale phylogeny and comparative genomics of the fungal order Sordariales.</title>
        <authorList>
            <consortium name="Lawrence Berkeley National Laboratory"/>
            <person name="Hensen N."/>
            <person name="Bonometti L."/>
            <person name="Westerberg I."/>
            <person name="Brannstrom I.O."/>
            <person name="Guillou S."/>
            <person name="Cros-Aarteil S."/>
            <person name="Calhoun S."/>
            <person name="Haridas S."/>
            <person name="Kuo A."/>
            <person name="Mondo S."/>
            <person name="Pangilinan J."/>
            <person name="Riley R."/>
            <person name="Labutti K."/>
            <person name="Andreopoulos B."/>
            <person name="Lipzen A."/>
            <person name="Chen C."/>
            <person name="Yanf M."/>
            <person name="Daum C."/>
            <person name="Ng V."/>
            <person name="Clum A."/>
            <person name="Steindorff A."/>
            <person name="Ohm R."/>
            <person name="Martin F."/>
            <person name="Silar P."/>
            <person name="Natvig D."/>
            <person name="Lalanne C."/>
            <person name="Gautier V."/>
            <person name="Ament-Velasquez S.L."/>
            <person name="Kruys A."/>
            <person name="Hutchinson M.I."/>
            <person name="Powell A.J."/>
            <person name="Barry K."/>
            <person name="Miller A.N."/>
            <person name="Grigoriev I.V."/>
            <person name="Debuchy R."/>
            <person name="Gladieux P."/>
            <person name="Thoren M.H."/>
            <person name="Johannesson H."/>
        </authorList>
    </citation>
    <scope>NUCLEOTIDE SEQUENCE</scope>
    <source>
        <strain evidence="2">SMH2532-1</strain>
    </source>
</reference>
<feature type="compositionally biased region" description="Basic residues" evidence="1">
    <location>
        <begin position="1"/>
        <end position="11"/>
    </location>
</feature>
<sequence>MVKQKLPRWLHRPTPDWPYNFPPPPRRSPGPPRRPQPRNNNSQRVGPSPLNPNLHFSEEQHTSHPYGHGHNSTLFPSLNRCQCADCQQAYQLEPPTRLQQAQVLHASLKFVLYSTRNTLAGLYPMQFSSFEDAALGDVWNRLFTLCNNAEKTILCLEGNETVTLGEGRTEAYGEFDDFEMELRCFKLAERVKIAERMESICDELERIYTGRNHLMQVEVMKMELLDGVNKLAALDF</sequence>
<organism evidence="2 3">
    <name type="scientific">Cercophora newfieldiana</name>
    <dbReference type="NCBI Taxonomy" id="92897"/>
    <lineage>
        <taxon>Eukaryota</taxon>
        <taxon>Fungi</taxon>
        <taxon>Dikarya</taxon>
        <taxon>Ascomycota</taxon>
        <taxon>Pezizomycotina</taxon>
        <taxon>Sordariomycetes</taxon>
        <taxon>Sordariomycetidae</taxon>
        <taxon>Sordariales</taxon>
        <taxon>Lasiosphaeriaceae</taxon>
        <taxon>Cercophora</taxon>
    </lineage>
</organism>
<evidence type="ECO:0000256" key="1">
    <source>
        <dbReference type="SAM" id="MobiDB-lite"/>
    </source>
</evidence>
<gene>
    <name evidence="2" type="ORF">B0T16DRAFT_459018</name>
</gene>
<feature type="compositionally biased region" description="Pro residues" evidence="1">
    <location>
        <begin position="20"/>
        <end position="34"/>
    </location>
</feature>
<evidence type="ECO:0000313" key="2">
    <source>
        <dbReference type="EMBL" id="KAK0647159.1"/>
    </source>
</evidence>
<dbReference type="EMBL" id="JAULSV010000004">
    <property type="protein sequence ID" value="KAK0647159.1"/>
    <property type="molecule type" value="Genomic_DNA"/>
</dbReference>
<dbReference type="Proteomes" id="UP001174936">
    <property type="component" value="Unassembled WGS sequence"/>
</dbReference>
<keyword evidence="3" id="KW-1185">Reference proteome</keyword>
<proteinExistence type="predicted"/>
<comment type="caution">
    <text evidence="2">The sequence shown here is derived from an EMBL/GenBank/DDBJ whole genome shotgun (WGS) entry which is preliminary data.</text>
</comment>
<evidence type="ECO:0000313" key="3">
    <source>
        <dbReference type="Proteomes" id="UP001174936"/>
    </source>
</evidence>
<feature type="region of interest" description="Disordered" evidence="1">
    <location>
        <begin position="1"/>
        <end position="71"/>
    </location>
</feature>